<reference evidence="1" key="1">
    <citation type="submission" date="2018-05" db="EMBL/GenBank/DDBJ databases">
        <authorList>
            <person name="Lanie J.A."/>
            <person name="Ng W.-L."/>
            <person name="Kazmierczak K.M."/>
            <person name="Andrzejewski T.M."/>
            <person name="Davidsen T.M."/>
            <person name="Wayne K.J."/>
            <person name="Tettelin H."/>
            <person name="Glass J.I."/>
            <person name="Rusch D."/>
            <person name="Podicherti R."/>
            <person name="Tsui H.-C.T."/>
            <person name="Winkler M.E."/>
        </authorList>
    </citation>
    <scope>NUCLEOTIDE SEQUENCE</scope>
</reference>
<organism evidence="1">
    <name type="scientific">marine metagenome</name>
    <dbReference type="NCBI Taxonomy" id="408172"/>
    <lineage>
        <taxon>unclassified sequences</taxon>
        <taxon>metagenomes</taxon>
        <taxon>ecological metagenomes</taxon>
    </lineage>
</organism>
<protein>
    <submittedName>
        <fullName evidence="1">Uncharacterized protein</fullName>
    </submittedName>
</protein>
<accession>A0A383C200</accession>
<gene>
    <name evidence="1" type="ORF">METZ01_LOCUS478459</name>
</gene>
<evidence type="ECO:0000313" key="1">
    <source>
        <dbReference type="EMBL" id="SVE25605.1"/>
    </source>
</evidence>
<dbReference type="AlphaFoldDB" id="A0A383C200"/>
<sequence>MNMLQKIISEKDLAWDKHSGNTIENFSVQISDNASNELRDNHQLITNLEETFP</sequence>
<feature type="non-terminal residue" evidence="1">
    <location>
        <position position="53"/>
    </location>
</feature>
<dbReference type="EMBL" id="UINC01204737">
    <property type="protein sequence ID" value="SVE25605.1"/>
    <property type="molecule type" value="Genomic_DNA"/>
</dbReference>
<name>A0A383C200_9ZZZZ</name>
<proteinExistence type="predicted"/>